<keyword evidence="3" id="KW-1185">Reference proteome</keyword>
<keyword evidence="2" id="KW-0614">Plasmid</keyword>
<evidence type="ECO:0000256" key="1">
    <source>
        <dbReference type="SAM" id="MobiDB-lite"/>
    </source>
</evidence>
<feature type="region of interest" description="Disordered" evidence="1">
    <location>
        <begin position="175"/>
        <end position="197"/>
    </location>
</feature>
<dbReference type="RefSeq" id="WP_286347039.1">
    <property type="nucleotide sequence ID" value="NZ_AP027733.1"/>
</dbReference>
<evidence type="ECO:0000313" key="3">
    <source>
        <dbReference type="Proteomes" id="UP001321486"/>
    </source>
</evidence>
<protein>
    <submittedName>
        <fullName evidence="2">Uncharacterized protein</fullName>
    </submittedName>
</protein>
<dbReference type="Proteomes" id="UP001321486">
    <property type="component" value="Plasmid pNBRC108728a"/>
</dbReference>
<name>A0ABN6Y9G8_9MICO</name>
<proteinExistence type="predicted"/>
<gene>
    <name evidence="2" type="ORF">GCM10025867_49980</name>
</gene>
<sequence length="197" mass="22337">MVDNWLPARTRVWIEKRWEAPVSVELHAITYDAPWGGMRISKQSTGYAVHERGEKSGYFDTFVIWVDDMDALQRHLAWEHKSDWEAGGVYRLPYTASLADGFTSREDSNRKVYLSRKGKEVARMPAGAYGERADEHSHLLGISLDDLEYAIQDPRGVNAAGAQILTVAFPTSPRVEPPAVATPAKKRSLWPWRRRDA</sequence>
<geneLocation type="plasmid" evidence="2 3">
    <name>pNBRC108728a</name>
</geneLocation>
<dbReference type="EMBL" id="AP027733">
    <property type="protein sequence ID" value="BDZ52757.1"/>
    <property type="molecule type" value="Genomic_DNA"/>
</dbReference>
<accession>A0ABN6Y9G8</accession>
<organism evidence="2 3">
    <name type="scientific">Frondihabitans sucicola</name>
    <dbReference type="NCBI Taxonomy" id="1268041"/>
    <lineage>
        <taxon>Bacteria</taxon>
        <taxon>Bacillati</taxon>
        <taxon>Actinomycetota</taxon>
        <taxon>Actinomycetes</taxon>
        <taxon>Micrococcales</taxon>
        <taxon>Microbacteriaceae</taxon>
        <taxon>Frondihabitans</taxon>
    </lineage>
</organism>
<evidence type="ECO:0000313" key="2">
    <source>
        <dbReference type="EMBL" id="BDZ52757.1"/>
    </source>
</evidence>
<reference evidence="3" key="1">
    <citation type="journal article" date="2019" name="Int. J. Syst. Evol. Microbiol.">
        <title>The Global Catalogue of Microorganisms (GCM) 10K type strain sequencing project: providing services to taxonomists for standard genome sequencing and annotation.</title>
        <authorList>
            <consortium name="The Broad Institute Genomics Platform"/>
            <consortium name="The Broad Institute Genome Sequencing Center for Infectious Disease"/>
            <person name="Wu L."/>
            <person name="Ma J."/>
        </authorList>
    </citation>
    <scope>NUCLEOTIDE SEQUENCE [LARGE SCALE GENOMIC DNA]</scope>
    <source>
        <strain evidence="3">NBRC 108728</strain>
    </source>
</reference>